<accession>A0ABS7NRQ0</accession>
<dbReference type="PANTHER" id="PTHR45527:SF1">
    <property type="entry name" value="FATTY ACID SYNTHASE"/>
    <property type="match status" value="1"/>
</dbReference>
<protein>
    <submittedName>
        <fullName evidence="2">Aureobasidin A1 biosynthesis complex</fullName>
    </submittedName>
</protein>
<keyword evidence="3" id="KW-1185">Reference proteome</keyword>
<dbReference type="PANTHER" id="PTHR45527">
    <property type="entry name" value="NONRIBOSOMAL PEPTIDE SYNTHETASE"/>
    <property type="match status" value="1"/>
</dbReference>
<gene>
    <name evidence="2" type="ORF">HQ605_07585</name>
</gene>
<evidence type="ECO:0000313" key="3">
    <source>
        <dbReference type="Proteomes" id="UP001520140"/>
    </source>
</evidence>
<dbReference type="InterPro" id="IPR023213">
    <property type="entry name" value="CAT-like_dom_sf"/>
</dbReference>
<dbReference type="SUPFAM" id="SSF52777">
    <property type="entry name" value="CoA-dependent acyltransferases"/>
    <property type="match status" value="2"/>
</dbReference>
<dbReference type="EMBL" id="JABUKG010000006">
    <property type="protein sequence ID" value="MBY6320676.1"/>
    <property type="molecule type" value="Genomic_DNA"/>
</dbReference>
<comment type="caution">
    <text evidence="2">The sequence shown here is derived from an EMBL/GenBank/DDBJ whole genome shotgun (WGS) entry which is preliminary data.</text>
</comment>
<evidence type="ECO:0000313" key="2">
    <source>
        <dbReference type="EMBL" id="MBY6320676.1"/>
    </source>
</evidence>
<feature type="domain" description="Condensation" evidence="1">
    <location>
        <begin position="67"/>
        <end position="370"/>
    </location>
</feature>
<organism evidence="2 3">
    <name type="scientific">Rhodococcoides kroppenstedtii</name>
    <dbReference type="NCBI Taxonomy" id="293050"/>
    <lineage>
        <taxon>Bacteria</taxon>
        <taxon>Bacillati</taxon>
        <taxon>Actinomycetota</taxon>
        <taxon>Actinomycetes</taxon>
        <taxon>Mycobacteriales</taxon>
        <taxon>Nocardiaceae</taxon>
        <taxon>Rhodococcoides</taxon>
    </lineage>
</organism>
<dbReference type="InterPro" id="IPR001242">
    <property type="entry name" value="Condensation_dom"/>
</dbReference>
<proteinExistence type="predicted"/>
<reference evidence="2 3" key="1">
    <citation type="submission" date="2020-06" db="EMBL/GenBank/DDBJ databases">
        <title>Taxonomy, biology and ecology of Rhodococcus bacteria occurring in California pistachio and other woody hosts as revealed by genome sequence analyses.</title>
        <authorList>
            <person name="Gai Y."/>
            <person name="Riely B."/>
        </authorList>
    </citation>
    <scope>NUCLEOTIDE SEQUENCE [LARGE SCALE GENOMIC DNA]</scope>
    <source>
        <strain evidence="2 3">BP-284</strain>
    </source>
</reference>
<dbReference type="Gene3D" id="3.30.559.10">
    <property type="entry name" value="Chloramphenicol acetyltransferase-like domain"/>
    <property type="match status" value="1"/>
</dbReference>
<dbReference type="Gene3D" id="3.30.559.30">
    <property type="entry name" value="Nonribosomal peptide synthetase, condensation domain"/>
    <property type="match status" value="1"/>
</dbReference>
<dbReference type="Pfam" id="PF00668">
    <property type="entry name" value="Condensation"/>
    <property type="match status" value="1"/>
</dbReference>
<name>A0ABS7NRQ0_9NOCA</name>
<dbReference type="RefSeq" id="WP_068101956.1">
    <property type="nucleotide sequence ID" value="NZ_JABUKE010000004.1"/>
</dbReference>
<evidence type="ECO:0000259" key="1">
    <source>
        <dbReference type="Pfam" id="PF00668"/>
    </source>
</evidence>
<dbReference type="Proteomes" id="UP001520140">
    <property type="component" value="Unassembled WGS sequence"/>
</dbReference>
<sequence>MHFTELADYPLPDGMVTEWTPSVSNTAAWRPDARPLAFTHEAHLRHSLRRTRSLDTTGPAGDAEWIGAVLEIDRTYDLEALRRTLHRWIARHEALRTTVDAVGDSLTRRTIEESAVTVTDRVVGLRSGADAHDHLLSYLGRGLSPFRWPHVLIATVSETGFLHVDHGRFLVVFGADHSVMDAYSMLLSVGEIRRLYDHELDARDHDLPGIGSHLDYSVHDRRTGDDVTADSEAVALWDRFLGDGPFPAFPSLAAEAGVAAGSPDATRQGALSVSIASPETTAEFAARCRRSDASLTAGIAAVVALAGRTTAPGPGADTDTGTDTAGPCRFVMPMHTRYAPEFARAVGWFVGVVPVTVELDSDHADTALVTAADSLRAVAGAESRPWSAIAALLGVVDVPRFVVSYLDLRHVPDADSWCAWRVQPLRSATYSDTEVYLWFLRTREGLFLSARFPGTDAATTAVHRFVTRCRGVVDALAAGAETVAESAPVTTTNGAVRQEVRA</sequence>